<comment type="caution">
    <text evidence="2">The sequence shown here is derived from an EMBL/GenBank/DDBJ whole genome shotgun (WGS) entry which is preliminary data.</text>
</comment>
<evidence type="ECO:0000313" key="2">
    <source>
        <dbReference type="EMBL" id="MBA4541757.1"/>
    </source>
</evidence>
<dbReference type="InterPro" id="IPR051532">
    <property type="entry name" value="Ester_Hydrolysis_Enzymes"/>
</dbReference>
<dbReference type="PANTHER" id="PTHR30383:SF27">
    <property type="entry name" value="SPORE GERMINATION LIPASE LIPC"/>
    <property type="match status" value="1"/>
</dbReference>
<dbReference type="Proteomes" id="UP000530514">
    <property type="component" value="Unassembled WGS sequence"/>
</dbReference>
<dbReference type="RefSeq" id="WP_033100984.1">
    <property type="nucleotide sequence ID" value="NZ_JACEIP010000002.1"/>
</dbReference>
<protein>
    <recommendedName>
        <fullName evidence="1">SGNH hydrolase-type esterase domain-containing protein</fullName>
    </recommendedName>
</protein>
<dbReference type="SUPFAM" id="SSF52266">
    <property type="entry name" value="SGNH hydrolase"/>
    <property type="match status" value="1"/>
</dbReference>
<evidence type="ECO:0000313" key="3">
    <source>
        <dbReference type="Proteomes" id="UP000530514"/>
    </source>
</evidence>
<reference evidence="2 3" key="1">
    <citation type="submission" date="2020-07" db="EMBL/GenBank/DDBJ databases">
        <authorList>
            <person name="Feng H."/>
        </authorList>
    </citation>
    <scope>NUCLEOTIDE SEQUENCE [LARGE SCALE GENOMIC DNA]</scope>
    <source>
        <strain evidence="3">s-11</strain>
    </source>
</reference>
<proteinExistence type="predicted"/>
<dbReference type="OrthoDB" id="26855at2"/>
<dbReference type="EMBL" id="JACEIP010000002">
    <property type="protein sequence ID" value="MBA4541757.1"/>
    <property type="molecule type" value="Genomic_DNA"/>
</dbReference>
<keyword evidence="3" id="KW-1185">Reference proteome</keyword>
<name>A0A7W1X7Z2_9BACL</name>
<dbReference type="InterPro" id="IPR036514">
    <property type="entry name" value="SGNH_hydro_sf"/>
</dbReference>
<accession>A0A7W1X7Z2</accession>
<gene>
    <name evidence="2" type="ORF">H1164_02425</name>
</gene>
<dbReference type="PANTHER" id="PTHR30383">
    <property type="entry name" value="THIOESTERASE 1/PROTEASE 1/LYSOPHOSPHOLIPASE L1"/>
    <property type="match status" value="1"/>
</dbReference>
<dbReference type="GO" id="GO:0004622">
    <property type="term" value="F:phosphatidylcholine lysophospholipase activity"/>
    <property type="evidence" value="ECO:0007669"/>
    <property type="project" value="TreeGrafter"/>
</dbReference>
<evidence type="ECO:0000259" key="1">
    <source>
        <dbReference type="Pfam" id="PF13472"/>
    </source>
</evidence>
<dbReference type="Pfam" id="PF13472">
    <property type="entry name" value="Lipase_GDSL_2"/>
    <property type="match status" value="1"/>
</dbReference>
<dbReference type="Gene3D" id="3.40.50.1110">
    <property type="entry name" value="SGNH hydrolase"/>
    <property type="match status" value="1"/>
</dbReference>
<dbReference type="InterPro" id="IPR013830">
    <property type="entry name" value="SGNH_hydro"/>
</dbReference>
<organism evidence="2 3">
    <name type="scientific">Thermoactinomyces daqus</name>
    <dbReference type="NCBI Taxonomy" id="1329516"/>
    <lineage>
        <taxon>Bacteria</taxon>
        <taxon>Bacillati</taxon>
        <taxon>Bacillota</taxon>
        <taxon>Bacilli</taxon>
        <taxon>Bacillales</taxon>
        <taxon>Thermoactinomycetaceae</taxon>
        <taxon>Thermoactinomyces</taxon>
    </lineage>
</organism>
<feature type="domain" description="SGNH hydrolase-type esterase" evidence="1">
    <location>
        <begin position="13"/>
        <end position="196"/>
    </location>
</feature>
<sequence length="221" mass="24912">MNEQRISPVAYLALGDSLTEGIGASNPSAHFVAQYFQHLRHSNQCYVRNFGISGMTSDELLSLVSNPAMIRLLPRMTHITITTGGCDFISLYENNELTLRKIMKTTHKLQDNVRKMLTLMRRENPAAVLRVLGFYIPLPAYEIGVGKASFLIQSLNRALEKICNQFGAKLINPFDVFLNRKEYFSDEVHPNQTGYDELAKLFISTVQTRTDALPSLTPLTQ</sequence>
<dbReference type="AlphaFoldDB" id="A0A7W1X7Z2"/>